<dbReference type="EMBL" id="FOOC01000011">
    <property type="protein sequence ID" value="SFF59742.1"/>
    <property type="molecule type" value="Genomic_DNA"/>
</dbReference>
<evidence type="ECO:0000256" key="1">
    <source>
        <dbReference type="SAM" id="SignalP"/>
    </source>
</evidence>
<dbReference type="OrthoDB" id="7057914at2"/>
<gene>
    <name evidence="2" type="ORF">SAMN04488120_11141</name>
</gene>
<keyword evidence="1" id="KW-0732">Signal</keyword>
<keyword evidence="3" id="KW-1185">Reference proteome</keyword>
<dbReference type="AlphaFoldDB" id="A0A1I2JXY4"/>
<proteinExistence type="predicted"/>
<dbReference type="Proteomes" id="UP000199771">
    <property type="component" value="Unassembled WGS sequence"/>
</dbReference>
<feature type="signal peptide" evidence="1">
    <location>
        <begin position="1"/>
        <end position="26"/>
    </location>
</feature>
<evidence type="ECO:0000313" key="3">
    <source>
        <dbReference type="Proteomes" id="UP000199771"/>
    </source>
</evidence>
<reference evidence="2 3" key="1">
    <citation type="submission" date="2016-10" db="EMBL/GenBank/DDBJ databases">
        <authorList>
            <person name="de Groot N.N."/>
        </authorList>
    </citation>
    <scope>NUCLEOTIDE SEQUENCE [LARGE SCALE GENOMIC DNA]</scope>
    <source>
        <strain evidence="2 3">DSM 23609</strain>
    </source>
</reference>
<protein>
    <recommendedName>
        <fullName evidence="4">MetA-pathway of phenol degradation</fullName>
    </recommendedName>
</protein>
<accession>A0A1I2JXY4</accession>
<name>A0A1I2JXY4_9GAMM</name>
<organism evidence="2 3">
    <name type="scientific">Fontimonas thermophila</name>
    <dbReference type="NCBI Taxonomy" id="1076937"/>
    <lineage>
        <taxon>Bacteria</taxon>
        <taxon>Pseudomonadati</taxon>
        <taxon>Pseudomonadota</taxon>
        <taxon>Gammaproteobacteria</taxon>
        <taxon>Nevskiales</taxon>
        <taxon>Nevskiaceae</taxon>
        <taxon>Fontimonas</taxon>
    </lineage>
</organism>
<sequence length="299" mass="32664">MIWMHPLRAAACASLVVLAASPPAQACSTCKCGDYSITLLGTEKPYAGRLRGALDVLVRSETQGRGASARETDEWRNTLGFSYSLSETLILGAQWPWVRKRIRDANLAELEAQGWGDADLVAWWSPYRSGDPSLKQIAGLRFGLRVPTGEEIARNGSALDIDVQPDAGALAPNLGAWYRYYRFPWLLSVSGTYYFYGEGRQNFDPGDAATASLLGQYAIDPNWAIQLGLDLRHAQRNRFDGTPDADSGGTLGMVYTGIAARFLQELSVSAGAQLPVIENLHGAQDEDAVLRLSLAYDFR</sequence>
<dbReference type="STRING" id="1076937.SAMN04488120_11141"/>
<feature type="chain" id="PRO_5011715997" description="MetA-pathway of phenol degradation" evidence="1">
    <location>
        <begin position="27"/>
        <end position="299"/>
    </location>
</feature>
<dbReference type="RefSeq" id="WP_091534841.1">
    <property type="nucleotide sequence ID" value="NZ_FOOC01000011.1"/>
</dbReference>
<evidence type="ECO:0000313" key="2">
    <source>
        <dbReference type="EMBL" id="SFF59742.1"/>
    </source>
</evidence>
<evidence type="ECO:0008006" key="4">
    <source>
        <dbReference type="Google" id="ProtNLM"/>
    </source>
</evidence>